<keyword evidence="1" id="KW-1133">Transmembrane helix</keyword>
<feature type="transmembrane region" description="Helical" evidence="1">
    <location>
        <begin position="274"/>
        <end position="290"/>
    </location>
</feature>
<accession>A0ABV6S6S4</accession>
<protein>
    <submittedName>
        <fullName evidence="2">Uncharacterized protein</fullName>
    </submittedName>
</protein>
<feature type="transmembrane region" description="Helical" evidence="1">
    <location>
        <begin position="176"/>
        <end position="200"/>
    </location>
</feature>
<reference evidence="2 3" key="1">
    <citation type="submission" date="2024-09" db="EMBL/GenBank/DDBJ databases">
        <authorList>
            <person name="Sun Q."/>
            <person name="Mori K."/>
        </authorList>
    </citation>
    <scope>NUCLEOTIDE SEQUENCE [LARGE SCALE GENOMIC DNA]</scope>
    <source>
        <strain evidence="2 3">CICC 11035S</strain>
    </source>
</reference>
<sequence length="317" mass="33145">MTAQDELVVVNEGLFVDPASVVPCFDGTTPAVLVQPVEGALTEGFERIDLNRAGAGVMQIPGRLVENLHELPSDCDVPSGLMRIALQSGVAMREIPAPARTAANWRMVHDDTEAHGVEIEWLRARFSQVQGGGTGAAIARHGVLTFGSSLLHAGNASNVLSAAVLVALSISGGLAWFGASLFGFLLVALAGVLVESSRLLRAAERQSLGQLPPAIPRADALGWLVDLALGGLMLASVPRLFGETLLSWLFPPVMLILLMTLVPRVVAGGPVRLAGDRVLIALVLAFAAAFGQVEPVVEIMAVALVIAGMALPLRRQG</sequence>
<dbReference type="EMBL" id="JBHLTM010000016">
    <property type="protein sequence ID" value="MFC0683798.1"/>
    <property type="molecule type" value="Genomic_DNA"/>
</dbReference>
<dbReference type="RefSeq" id="WP_267220160.1">
    <property type="nucleotide sequence ID" value="NZ_JAPCWC010000006.1"/>
</dbReference>
<comment type="caution">
    <text evidence="2">The sequence shown here is derived from an EMBL/GenBank/DDBJ whole genome shotgun (WGS) entry which is preliminary data.</text>
</comment>
<keyword evidence="1" id="KW-0472">Membrane</keyword>
<evidence type="ECO:0000313" key="3">
    <source>
        <dbReference type="Proteomes" id="UP001589858"/>
    </source>
</evidence>
<gene>
    <name evidence="2" type="ORF">ACFFF8_04255</name>
</gene>
<feature type="transmembrane region" description="Helical" evidence="1">
    <location>
        <begin position="248"/>
        <end position="267"/>
    </location>
</feature>
<feature type="transmembrane region" description="Helical" evidence="1">
    <location>
        <begin position="221"/>
        <end position="242"/>
    </location>
</feature>
<proteinExistence type="predicted"/>
<evidence type="ECO:0000313" key="2">
    <source>
        <dbReference type="EMBL" id="MFC0683798.1"/>
    </source>
</evidence>
<keyword evidence="3" id="KW-1185">Reference proteome</keyword>
<dbReference type="Proteomes" id="UP001589858">
    <property type="component" value="Unassembled WGS sequence"/>
</dbReference>
<name>A0ABV6S6S4_9SPHN</name>
<feature type="transmembrane region" description="Helical" evidence="1">
    <location>
        <begin position="296"/>
        <end position="313"/>
    </location>
</feature>
<organism evidence="2 3">
    <name type="scientific">Novosphingobium clariflavum</name>
    <dbReference type="NCBI Taxonomy" id="2029884"/>
    <lineage>
        <taxon>Bacteria</taxon>
        <taxon>Pseudomonadati</taxon>
        <taxon>Pseudomonadota</taxon>
        <taxon>Alphaproteobacteria</taxon>
        <taxon>Sphingomonadales</taxon>
        <taxon>Sphingomonadaceae</taxon>
        <taxon>Novosphingobium</taxon>
    </lineage>
</organism>
<evidence type="ECO:0000256" key="1">
    <source>
        <dbReference type="SAM" id="Phobius"/>
    </source>
</evidence>
<keyword evidence="1" id="KW-0812">Transmembrane</keyword>